<feature type="compositionally biased region" description="Gly residues" evidence="3">
    <location>
        <begin position="77"/>
        <end position="88"/>
    </location>
</feature>
<organism evidence="4 5">
    <name type="scientific">Monoraphidium neglectum</name>
    <dbReference type="NCBI Taxonomy" id="145388"/>
    <lineage>
        <taxon>Eukaryota</taxon>
        <taxon>Viridiplantae</taxon>
        <taxon>Chlorophyta</taxon>
        <taxon>core chlorophytes</taxon>
        <taxon>Chlorophyceae</taxon>
        <taxon>CS clade</taxon>
        <taxon>Sphaeropleales</taxon>
        <taxon>Selenastraceae</taxon>
        <taxon>Monoraphidium</taxon>
    </lineage>
</organism>
<dbReference type="InterPro" id="IPR004947">
    <property type="entry name" value="DNase_II"/>
</dbReference>
<protein>
    <submittedName>
        <fullName evidence="4">Uncharacterized protein</fullName>
    </submittedName>
</protein>
<dbReference type="PANTHER" id="PTHR10858">
    <property type="entry name" value="DEOXYRIBONUCLEASE II"/>
    <property type="match status" value="1"/>
</dbReference>
<keyword evidence="2" id="KW-0378">Hydrolase</keyword>
<dbReference type="STRING" id="145388.A0A0D2LKM9"/>
<dbReference type="GeneID" id="25727106"/>
<evidence type="ECO:0000256" key="3">
    <source>
        <dbReference type="SAM" id="MobiDB-lite"/>
    </source>
</evidence>
<name>A0A0D2LKM9_9CHLO</name>
<dbReference type="RefSeq" id="XP_013905978.1">
    <property type="nucleotide sequence ID" value="XM_014050524.1"/>
</dbReference>
<feature type="region of interest" description="Disordered" evidence="3">
    <location>
        <begin position="276"/>
        <end position="305"/>
    </location>
</feature>
<evidence type="ECO:0000313" key="4">
    <source>
        <dbReference type="EMBL" id="KIZ06959.1"/>
    </source>
</evidence>
<dbReference type="OrthoDB" id="10261598at2759"/>
<gene>
    <name evidence="4" type="ORF">MNEG_0988</name>
</gene>
<dbReference type="Proteomes" id="UP000054498">
    <property type="component" value="Unassembled WGS sequence"/>
</dbReference>
<evidence type="ECO:0000313" key="5">
    <source>
        <dbReference type="Proteomes" id="UP000054498"/>
    </source>
</evidence>
<evidence type="ECO:0000256" key="1">
    <source>
        <dbReference type="ARBA" id="ARBA00007527"/>
    </source>
</evidence>
<comment type="similarity">
    <text evidence="1">Belongs to the DNase II family.</text>
</comment>
<dbReference type="KEGG" id="mng:MNEG_0988"/>
<dbReference type="AlphaFoldDB" id="A0A0D2LKM9"/>
<dbReference type="Pfam" id="PF03265">
    <property type="entry name" value="DNase_II"/>
    <property type="match status" value="1"/>
</dbReference>
<keyword evidence="5" id="KW-1185">Reference proteome</keyword>
<proteinExistence type="inferred from homology"/>
<feature type="region of interest" description="Disordered" evidence="3">
    <location>
        <begin position="68"/>
        <end position="90"/>
    </location>
</feature>
<accession>A0A0D2LKM9</accession>
<dbReference type="GO" id="GO:0004531">
    <property type="term" value="F:deoxyribonuclease II activity"/>
    <property type="evidence" value="ECO:0007669"/>
    <property type="project" value="InterPro"/>
</dbReference>
<reference evidence="4 5" key="1">
    <citation type="journal article" date="2013" name="BMC Genomics">
        <title>Reconstruction of the lipid metabolism for the microalga Monoraphidium neglectum from its genome sequence reveals characteristics suitable for biofuel production.</title>
        <authorList>
            <person name="Bogen C."/>
            <person name="Al-Dilaimi A."/>
            <person name="Albersmeier A."/>
            <person name="Wichmann J."/>
            <person name="Grundmann M."/>
            <person name="Rupp O."/>
            <person name="Lauersen K.J."/>
            <person name="Blifernez-Klassen O."/>
            <person name="Kalinowski J."/>
            <person name="Goesmann A."/>
            <person name="Mussgnug J.H."/>
            <person name="Kruse O."/>
        </authorList>
    </citation>
    <scope>NUCLEOTIDE SEQUENCE [LARGE SCALE GENOMIC DNA]</scope>
    <source>
        <strain evidence="4 5">SAG 48.87</strain>
    </source>
</reference>
<dbReference type="PANTHER" id="PTHR10858:SF23">
    <property type="entry name" value="DEOXYRIBONUCLEASE II"/>
    <property type="match status" value="1"/>
</dbReference>
<sequence>MRALARLLAAAGPHFHSSALPPEVAAAFPEWAALLLPNASLGAAPSASIMGNSGSRVTGLLATPPARFPGNSAPVAGPGGSGDGGGGAWDAVSEQLLTADGAQLQGFAKPRALNASLTDSVVGPALLRAAGPCAQMLWETWRRGADALPSLCAPGLPPPAAVNVAAVRFPGRGAPMWGWARDHSKWGVSNGFGPASAEGHHACHGSSRGVGDGGGAGAAASRRQYDAFKAVCLCDTNRAAWQAHRGGACVCLAGRPDVWAAFRSMIAAVEPCAPPDVAASPGGAARDGHAGPRQAGGASAGAGTE</sequence>
<dbReference type="EMBL" id="KK100311">
    <property type="protein sequence ID" value="KIZ06959.1"/>
    <property type="molecule type" value="Genomic_DNA"/>
</dbReference>
<evidence type="ECO:0000256" key="2">
    <source>
        <dbReference type="ARBA" id="ARBA00022801"/>
    </source>
</evidence>